<feature type="domain" description="Cytochrome c" evidence="8">
    <location>
        <begin position="32"/>
        <end position="131"/>
    </location>
</feature>
<protein>
    <submittedName>
        <fullName evidence="9">C-type cytochrome</fullName>
    </submittedName>
</protein>
<dbReference type="InterPro" id="IPR002327">
    <property type="entry name" value="Cyt_c_1A/1B"/>
</dbReference>
<organism evidence="9 10">
    <name type="scientific">Novosphingobium clariflavum</name>
    <dbReference type="NCBI Taxonomy" id="2029884"/>
    <lineage>
        <taxon>Bacteria</taxon>
        <taxon>Pseudomonadati</taxon>
        <taxon>Pseudomonadota</taxon>
        <taxon>Alphaproteobacteria</taxon>
        <taxon>Sphingomonadales</taxon>
        <taxon>Sphingomonadaceae</taxon>
        <taxon>Novosphingobium</taxon>
    </lineage>
</organism>
<name>A0ABV6S5N5_9SPHN</name>
<dbReference type="Gene3D" id="1.10.760.10">
    <property type="entry name" value="Cytochrome c-like domain"/>
    <property type="match status" value="1"/>
</dbReference>
<proteinExistence type="predicted"/>
<keyword evidence="1" id="KW-0813">Transport</keyword>
<evidence type="ECO:0000256" key="4">
    <source>
        <dbReference type="ARBA" id="ARBA00022982"/>
    </source>
</evidence>
<dbReference type="PROSITE" id="PS51007">
    <property type="entry name" value="CYTC"/>
    <property type="match status" value="1"/>
</dbReference>
<keyword evidence="3 6" id="KW-0479">Metal-binding</keyword>
<keyword evidence="7" id="KW-0732">Signal</keyword>
<dbReference type="PRINTS" id="PR00604">
    <property type="entry name" value="CYTCHRMECIAB"/>
</dbReference>
<comment type="caution">
    <text evidence="9">The sequence shown here is derived from an EMBL/GenBank/DDBJ whole genome shotgun (WGS) entry which is preliminary data.</text>
</comment>
<evidence type="ECO:0000256" key="1">
    <source>
        <dbReference type="ARBA" id="ARBA00022448"/>
    </source>
</evidence>
<evidence type="ECO:0000256" key="7">
    <source>
        <dbReference type="SAM" id="SignalP"/>
    </source>
</evidence>
<keyword evidence="10" id="KW-1185">Reference proteome</keyword>
<accession>A0ABV6S5N5</accession>
<evidence type="ECO:0000313" key="10">
    <source>
        <dbReference type="Proteomes" id="UP001589858"/>
    </source>
</evidence>
<keyword evidence="5 6" id="KW-0408">Iron</keyword>
<evidence type="ECO:0000259" key="8">
    <source>
        <dbReference type="PROSITE" id="PS51007"/>
    </source>
</evidence>
<dbReference type="Pfam" id="PF00034">
    <property type="entry name" value="Cytochrom_C"/>
    <property type="match status" value="1"/>
</dbReference>
<dbReference type="SUPFAM" id="SSF46626">
    <property type="entry name" value="Cytochrome c"/>
    <property type="match status" value="1"/>
</dbReference>
<sequence>MTAPLSLPPMSPRPMAVAAAMMLAALFTANSAAAQTAPAAFNACRACHSVDKGGKNGVGPNLNGVAGRQAAAAPGFNYSPALKGSKLRWDDTTLDAFLAAPAKKVPGTRMPIATPDPAKRAAIVAYLKSLK</sequence>
<dbReference type="EMBL" id="JBHLTM010000026">
    <property type="protein sequence ID" value="MFC0684042.1"/>
    <property type="molecule type" value="Genomic_DNA"/>
</dbReference>
<dbReference type="InterPro" id="IPR036909">
    <property type="entry name" value="Cyt_c-like_dom_sf"/>
</dbReference>
<evidence type="ECO:0000313" key="9">
    <source>
        <dbReference type="EMBL" id="MFC0684042.1"/>
    </source>
</evidence>
<evidence type="ECO:0000256" key="6">
    <source>
        <dbReference type="PROSITE-ProRule" id="PRU00433"/>
    </source>
</evidence>
<evidence type="ECO:0000256" key="2">
    <source>
        <dbReference type="ARBA" id="ARBA00022617"/>
    </source>
</evidence>
<keyword evidence="2 6" id="KW-0349">Heme</keyword>
<feature type="signal peptide" evidence="7">
    <location>
        <begin position="1"/>
        <end position="34"/>
    </location>
</feature>
<evidence type="ECO:0000256" key="5">
    <source>
        <dbReference type="ARBA" id="ARBA00023004"/>
    </source>
</evidence>
<evidence type="ECO:0000256" key="3">
    <source>
        <dbReference type="ARBA" id="ARBA00022723"/>
    </source>
</evidence>
<dbReference type="PANTHER" id="PTHR11961">
    <property type="entry name" value="CYTOCHROME C"/>
    <property type="match status" value="1"/>
</dbReference>
<dbReference type="InterPro" id="IPR009056">
    <property type="entry name" value="Cyt_c-like_dom"/>
</dbReference>
<dbReference type="RefSeq" id="WP_379489301.1">
    <property type="nucleotide sequence ID" value="NZ_JAPCWC010000001.1"/>
</dbReference>
<keyword evidence="4" id="KW-0249">Electron transport</keyword>
<feature type="chain" id="PRO_5046830554" evidence="7">
    <location>
        <begin position="35"/>
        <end position="131"/>
    </location>
</feature>
<dbReference type="Proteomes" id="UP001589858">
    <property type="component" value="Unassembled WGS sequence"/>
</dbReference>
<gene>
    <name evidence="9" type="ORF">ACFFF8_05510</name>
</gene>
<reference evidence="9 10" key="1">
    <citation type="submission" date="2024-09" db="EMBL/GenBank/DDBJ databases">
        <authorList>
            <person name="Sun Q."/>
            <person name="Mori K."/>
        </authorList>
    </citation>
    <scope>NUCLEOTIDE SEQUENCE [LARGE SCALE GENOMIC DNA]</scope>
    <source>
        <strain evidence="9 10">CICC 11035S</strain>
    </source>
</reference>